<name>A0A502FS72_9PROT</name>
<dbReference type="OrthoDB" id="9132355at2"/>
<evidence type="ECO:0000256" key="1">
    <source>
        <dbReference type="SAM" id="MobiDB-lite"/>
    </source>
</evidence>
<feature type="region of interest" description="Disordered" evidence="1">
    <location>
        <begin position="283"/>
        <end position="303"/>
    </location>
</feature>
<dbReference type="EMBL" id="RCZP01000022">
    <property type="protein sequence ID" value="TPG52294.1"/>
    <property type="molecule type" value="Genomic_DNA"/>
</dbReference>
<sequence length="404" mass="42826">MALAAVAGCSSPPEIDVEHQWADTMRRLNMFAFYPMSEDVSVGDFYLHAPPADGSASAPRFSLARVGSFPRDAVMGELTRQQTKDRPRMQPLTRPDAVDGIARPGAVVNTANCGGYDIGHADEAGCPVRLQRAAIPNLSVGRITVGQLGAAGVYGNFGTRIGLGRSSETAIRISLRNVQDLSLDAWRLNLLHNNYADDVYQRVWVEVLFEVLGQLRPDMVGMACQGDARALANAGIEVLVMNRVIYAGGLEYAFTNNAETAVRLALDLQRVVSSTSPAVPAFAGGTGSGKVDSPPQTPPTTDNAAAGQRLAALMAGVTGESGGAGRLGVTANFGVGTFGSLSLKHDFNRPVAVGAGSRFRIPFHTALRGVGAHVQERIIRVKRYCSSVLGSRYDEAALMRTLGN</sequence>
<keyword evidence="3" id="KW-1185">Reference proteome</keyword>
<dbReference type="AlphaFoldDB" id="A0A502FS72"/>
<comment type="caution">
    <text evidence="2">The sequence shown here is derived from an EMBL/GenBank/DDBJ whole genome shotgun (WGS) entry which is preliminary data.</text>
</comment>
<proteinExistence type="predicted"/>
<evidence type="ECO:0000313" key="3">
    <source>
        <dbReference type="Proteomes" id="UP000317078"/>
    </source>
</evidence>
<dbReference type="Proteomes" id="UP000317078">
    <property type="component" value="Unassembled WGS sequence"/>
</dbReference>
<protein>
    <submittedName>
        <fullName evidence="2">Uncharacterized protein</fullName>
    </submittedName>
</protein>
<feature type="region of interest" description="Disordered" evidence="1">
    <location>
        <begin position="78"/>
        <end position="97"/>
    </location>
</feature>
<reference evidence="2 3" key="1">
    <citation type="journal article" date="2019" name="Environ. Microbiol.">
        <title>Species interactions and distinct microbial communities in high Arctic permafrost affected cryosols are associated with the CH4 and CO2 gas fluxes.</title>
        <authorList>
            <person name="Altshuler I."/>
            <person name="Hamel J."/>
            <person name="Turney S."/>
            <person name="Magnuson E."/>
            <person name="Levesque R."/>
            <person name="Greer C."/>
            <person name="Whyte L.G."/>
        </authorList>
    </citation>
    <scope>NUCLEOTIDE SEQUENCE [LARGE SCALE GENOMIC DNA]</scope>
    <source>
        <strain evidence="2 3">S9.3B</strain>
    </source>
</reference>
<evidence type="ECO:0000313" key="2">
    <source>
        <dbReference type="EMBL" id="TPG52294.1"/>
    </source>
</evidence>
<gene>
    <name evidence="2" type="ORF">EAH89_18830</name>
</gene>
<accession>A0A502FS72</accession>
<organism evidence="2 3">
    <name type="scientific">Muricoccus nepalensis</name>
    <dbReference type="NCBI Taxonomy" id="1854500"/>
    <lineage>
        <taxon>Bacteria</taxon>
        <taxon>Pseudomonadati</taxon>
        <taxon>Pseudomonadota</taxon>
        <taxon>Alphaproteobacteria</taxon>
        <taxon>Acetobacterales</taxon>
        <taxon>Roseomonadaceae</taxon>
        <taxon>Muricoccus</taxon>
    </lineage>
</organism>
<dbReference type="RefSeq" id="WP_140885282.1">
    <property type="nucleotide sequence ID" value="NZ_RCZP01000022.1"/>
</dbReference>